<dbReference type="Proteomes" id="UP000275356">
    <property type="component" value="Unassembled WGS sequence"/>
</dbReference>
<dbReference type="Gene3D" id="3.40.50.80">
    <property type="entry name" value="Nucleotide-binding domain of ferredoxin-NADP reductase (FNR) module"/>
    <property type="match status" value="1"/>
</dbReference>
<feature type="transmembrane region" description="Helical" evidence="2">
    <location>
        <begin position="267"/>
        <end position="287"/>
    </location>
</feature>
<comment type="caution">
    <text evidence="4">The sequence shown here is derived from an EMBL/GenBank/DDBJ whole genome shotgun (WGS) entry which is preliminary data.</text>
</comment>
<dbReference type="InterPro" id="IPR050415">
    <property type="entry name" value="MRET"/>
</dbReference>
<accession>A0A3N2DAT2</accession>
<dbReference type="PROSITE" id="PS51384">
    <property type="entry name" value="FAD_FR"/>
    <property type="match status" value="1"/>
</dbReference>
<dbReference type="CDD" id="cd00322">
    <property type="entry name" value="FNR_like"/>
    <property type="match status" value="1"/>
</dbReference>
<proteinExistence type="predicted"/>
<dbReference type="SUPFAM" id="SSF52343">
    <property type="entry name" value="Ferredoxin reductase-like, C-terminal NADP-linked domain"/>
    <property type="match status" value="1"/>
</dbReference>
<organism evidence="4 5">
    <name type="scientific">Salana multivorans</name>
    <dbReference type="NCBI Taxonomy" id="120377"/>
    <lineage>
        <taxon>Bacteria</taxon>
        <taxon>Bacillati</taxon>
        <taxon>Actinomycetota</taxon>
        <taxon>Actinomycetes</taxon>
        <taxon>Micrococcales</taxon>
        <taxon>Beutenbergiaceae</taxon>
        <taxon>Salana</taxon>
    </lineage>
</organism>
<evidence type="ECO:0000313" key="4">
    <source>
        <dbReference type="EMBL" id="ROR96909.1"/>
    </source>
</evidence>
<dbReference type="PANTHER" id="PTHR47354">
    <property type="entry name" value="NADH OXIDOREDUCTASE HCR"/>
    <property type="match status" value="1"/>
</dbReference>
<evidence type="ECO:0000256" key="1">
    <source>
        <dbReference type="ARBA" id="ARBA00001974"/>
    </source>
</evidence>
<dbReference type="PANTHER" id="PTHR47354:SF5">
    <property type="entry name" value="PROTEIN RFBI"/>
    <property type="match status" value="1"/>
</dbReference>
<feature type="transmembrane region" description="Helical" evidence="2">
    <location>
        <begin position="58"/>
        <end position="83"/>
    </location>
</feature>
<evidence type="ECO:0000259" key="3">
    <source>
        <dbReference type="PROSITE" id="PS51384"/>
    </source>
</evidence>
<keyword evidence="2" id="KW-0812">Transmembrane</keyword>
<protein>
    <recommendedName>
        <fullName evidence="3">FAD-binding FR-type domain-containing protein</fullName>
    </recommendedName>
</protein>
<dbReference type="RefSeq" id="WP_123739026.1">
    <property type="nucleotide sequence ID" value="NZ_RKHQ01000001.1"/>
</dbReference>
<sequence>MSGAAARAGAQARRWHPGVALDRLLGRVSMYTLVLWALLALVGIAFVMSLFGAFHSSWIALGLTTLCAVLGSVIGTAGGRLLAGVVAAWRGRADSTTTRRTPTLSGILASMPPVHALSPVITGLILALVLLPVADAGLVGVALAGVLAGGSKYLLAWRGRHVLNPAVVGLLVAGWTGLAQAWWWIGSSVLFPFVVLAGLAVLWRTRRMLYAASYAVPAVALTVLGYVGLGTPGWTALSFAVLSGPIAFLACFMLTEPLTTPPRLLERVGVGVLVGVASAAPVLWGWGWLSPELALALGNVVAFGLGPRRRVALRFLRRAAGADDGLLDLRFAPSSPLRFRPGQYVEVDVPQALARPRAAEDSRGRRRVLSLASSPLAGEVRLVTRLAEPGAAPSPVKAALADLAPGDELGVTLVAGDFLLPEGRSALVGLGVGMTPFLAMLDDLARGGGRRPGADLDVVAVWAVKDVRDVLPILADPVPVPSGIPGGGVTGALPARVGLPHGVSLVLVVPLGADRSTLPAGYRVVEGSAVDAAVLAEAVPDLAERTVLVSGSPGSVAAVKLIAREQGARRVRTDVFLGY</sequence>
<dbReference type="AlphaFoldDB" id="A0A3N2DAT2"/>
<comment type="cofactor">
    <cofactor evidence="1">
        <name>FAD</name>
        <dbReference type="ChEBI" id="CHEBI:57692"/>
    </cofactor>
</comment>
<gene>
    <name evidence="4" type="ORF">EDD28_1502</name>
</gene>
<keyword evidence="2" id="KW-0472">Membrane</keyword>
<feature type="transmembrane region" description="Helical" evidence="2">
    <location>
        <begin position="184"/>
        <end position="202"/>
    </location>
</feature>
<name>A0A3N2DAT2_9MICO</name>
<dbReference type="OrthoDB" id="9801223at2"/>
<evidence type="ECO:0000256" key="2">
    <source>
        <dbReference type="SAM" id="Phobius"/>
    </source>
</evidence>
<dbReference type="InterPro" id="IPR039261">
    <property type="entry name" value="FNR_nucleotide-bd"/>
</dbReference>
<feature type="transmembrane region" description="Helical" evidence="2">
    <location>
        <begin position="234"/>
        <end position="255"/>
    </location>
</feature>
<reference evidence="4 5" key="1">
    <citation type="submission" date="2018-11" db="EMBL/GenBank/DDBJ databases">
        <title>Sequencing the genomes of 1000 actinobacteria strains.</title>
        <authorList>
            <person name="Klenk H.-P."/>
        </authorList>
    </citation>
    <scope>NUCLEOTIDE SEQUENCE [LARGE SCALE GENOMIC DNA]</scope>
    <source>
        <strain evidence="4 5">DSM 13521</strain>
    </source>
</reference>
<evidence type="ECO:0000313" key="5">
    <source>
        <dbReference type="Proteomes" id="UP000275356"/>
    </source>
</evidence>
<dbReference type="InterPro" id="IPR017938">
    <property type="entry name" value="Riboflavin_synthase-like_b-brl"/>
</dbReference>
<feature type="domain" description="FAD-binding FR-type" evidence="3">
    <location>
        <begin position="308"/>
        <end position="421"/>
    </location>
</feature>
<dbReference type="Gene3D" id="2.40.30.10">
    <property type="entry name" value="Translation factors"/>
    <property type="match status" value="1"/>
</dbReference>
<dbReference type="InterPro" id="IPR017927">
    <property type="entry name" value="FAD-bd_FR_type"/>
</dbReference>
<dbReference type="GO" id="GO:0016491">
    <property type="term" value="F:oxidoreductase activity"/>
    <property type="evidence" value="ECO:0007669"/>
    <property type="project" value="InterPro"/>
</dbReference>
<feature type="transmembrane region" description="Helical" evidence="2">
    <location>
        <begin position="104"/>
        <end position="130"/>
    </location>
</feature>
<feature type="transmembrane region" description="Helical" evidence="2">
    <location>
        <begin position="136"/>
        <end position="155"/>
    </location>
</feature>
<feature type="transmembrane region" description="Helical" evidence="2">
    <location>
        <begin position="33"/>
        <end position="52"/>
    </location>
</feature>
<feature type="transmembrane region" description="Helical" evidence="2">
    <location>
        <begin position="162"/>
        <end position="178"/>
    </location>
</feature>
<dbReference type="SUPFAM" id="SSF63380">
    <property type="entry name" value="Riboflavin synthase domain-like"/>
    <property type="match status" value="1"/>
</dbReference>
<keyword evidence="5" id="KW-1185">Reference proteome</keyword>
<dbReference type="EMBL" id="RKHQ01000001">
    <property type="protein sequence ID" value="ROR96909.1"/>
    <property type="molecule type" value="Genomic_DNA"/>
</dbReference>
<feature type="transmembrane region" description="Helical" evidence="2">
    <location>
        <begin position="209"/>
        <end position="228"/>
    </location>
</feature>
<keyword evidence="2" id="KW-1133">Transmembrane helix</keyword>